<protein>
    <submittedName>
        <fullName evidence="2">Class I SAM-dependent methyltransferase</fullName>
    </submittedName>
</protein>
<dbReference type="Proteomes" id="UP000290365">
    <property type="component" value="Chromosome"/>
</dbReference>
<dbReference type="InterPro" id="IPR029063">
    <property type="entry name" value="SAM-dependent_MTases_sf"/>
</dbReference>
<dbReference type="GO" id="GO:0032259">
    <property type="term" value="P:methylation"/>
    <property type="evidence" value="ECO:0007669"/>
    <property type="project" value="UniProtKB-KW"/>
</dbReference>
<evidence type="ECO:0000313" key="3">
    <source>
        <dbReference type="Proteomes" id="UP000290365"/>
    </source>
</evidence>
<dbReference type="Pfam" id="PF13649">
    <property type="entry name" value="Methyltransf_25"/>
    <property type="match status" value="1"/>
</dbReference>
<sequence>MLSDEQKRKRGTVKPDALFAEPKLAEIYDLLDSRPDRPDLAPYLAIADEFGAHSVIDLGCGTGKLACREASRGFEVVGIGPATASLSVTKRKAYGHLVRWITGTAAQLKGLQADLITMTGNVAQVFVTDEEWMTTLCACHVALRPDGRLVFEVRDPSKKAWKGWNREQSYQTNEAPGIGAVESWVELMNVELPLVSFRSTFVFRKDESVMTSESTLRFRTRSEIAETLFRTGFTVESVRDASDRPGLEFVFLAHR</sequence>
<keyword evidence="3" id="KW-1185">Reference proteome</keyword>
<dbReference type="OrthoDB" id="9783256at2"/>
<dbReference type="InterPro" id="IPR041698">
    <property type="entry name" value="Methyltransf_25"/>
</dbReference>
<evidence type="ECO:0000259" key="1">
    <source>
        <dbReference type="Pfam" id="PF13649"/>
    </source>
</evidence>
<dbReference type="SUPFAM" id="SSF53335">
    <property type="entry name" value="S-adenosyl-L-methionine-dependent methyltransferases"/>
    <property type="match status" value="1"/>
</dbReference>
<accession>A0A4P6JQQ6</accession>
<gene>
    <name evidence="2" type="ORF">EPA93_17185</name>
</gene>
<reference evidence="2 3" key="1">
    <citation type="submission" date="2019-01" db="EMBL/GenBank/DDBJ databases">
        <title>Ktedonosporobacter rubrisoli SCAWS-G2.</title>
        <authorList>
            <person name="Huang Y."/>
            <person name="Yan B."/>
        </authorList>
    </citation>
    <scope>NUCLEOTIDE SEQUENCE [LARGE SCALE GENOMIC DNA]</scope>
    <source>
        <strain evidence="2 3">SCAWS-G2</strain>
    </source>
</reference>
<dbReference type="KEGG" id="kbs:EPA93_17185"/>
<dbReference type="EMBL" id="CP035758">
    <property type="protein sequence ID" value="QBD77634.1"/>
    <property type="molecule type" value="Genomic_DNA"/>
</dbReference>
<dbReference type="CDD" id="cd02440">
    <property type="entry name" value="AdoMet_MTases"/>
    <property type="match status" value="1"/>
</dbReference>
<dbReference type="AlphaFoldDB" id="A0A4P6JQQ6"/>
<name>A0A4P6JQQ6_KTERU</name>
<dbReference type="GO" id="GO:0008168">
    <property type="term" value="F:methyltransferase activity"/>
    <property type="evidence" value="ECO:0007669"/>
    <property type="project" value="UniProtKB-KW"/>
</dbReference>
<keyword evidence="2" id="KW-0808">Transferase</keyword>
<proteinExistence type="predicted"/>
<organism evidence="2 3">
    <name type="scientific">Ktedonosporobacter rubrisoli</name>
    <dbReference type="NCBI Taxonomy" id="2509675"/>
    <lineage>
        <taxon>Bacteria</taxon>
        <taxon>Bacillati</taxon>
        <taxon>Chloroflexota</taxon>
        <taxon>Ktedonobacteria</taxon>
        <taxon>Ktedonobacterales</taxon>
        <taxon>Ktedonosporobacteraceae</taxon>
        <taxon>Ktedonosporobacter</taxon>
    </lineage>
</organism>
<feature type="domain" description="Methyltransferase" evidence="1">
    <location>
        <begin position="55"/>
        <end position="147"/>
    </location>
</feature>
<evidence type="ECO:0000313" key="2">
    <source>
        <dbReference type="EMBL" id="QBD77634.1"/>
    </source>
</evidence>
<keyword evidence="2" id="KW-0489">Methyltransferase</keyword>
<dbReference type="Gene3D" id="3.40.50.150">
    <property type="entry name" value="Vaccinia Virus protein VP39"/>
    <property type="match status" value="1"/>
</dbReference>